<accession>A0A5D2S6G9</accession>
<protein>
    <submittedName>
        <fullName evidence="1">Uncharacterized protein</fullName>
    </submittedName>
</protein>
<dbReference type="EMBL" id="CM017661">
    <property type="protein sequence ID" value="TYI48142.1"/>
    <property type="molecule type" value="Genomic_DNA"/>
</dbReference>
<keyword evidence="2" id="KW-1185">Reference proteome</keyword>
<proteinExistence type="predicted"/>
<reference evidence="1 2" key="1">
    <citation type="submission" date="2019-07" db="EMBL/GenBank/DDBJ databases">
        <title>WGS assembly of Gossypium mustelinum.</title>
        <authorList>
            <person name="Chen Z.J."/>
            <person name="Sreedasyam A."/>
            <person name="Ando A."/>
            <person name="Song Q."/>
            <person name="De L."/>
            <person name="Hulse-Kemp A."/>
            <person name="Ding M."/>
            <person name="Ye W."/>
            <person name="Kirkbride R."/>
            <person name="Jenkins J."/>
            <person name="Plott C."/>
            <person name="Lovell J."/>
            <person name="Lin Y.-M."/>
            <person name="Vaughn R."/>
            <person name="Liu B."/>
            <person name="Li W."/>
            <person name="Simpson S."/>
            <person name="Scheffler B."/>
            <person name="Saski C."/>
            <person name="Grover C."/>
            <person name="Hu G."/>
            <person name="Conover J."/>
            <person name="Carlson J."/>
            <person name="Shu S."/>
            <person name="Boston L."/>
            <person name="Williams M."/>
            <person name="Peterson D."/>
            <person name="Mcgee K."/>
            <person name="Jones D."/>
            <person name="Wendel J."/>
            <person name="Stelly D."/>
            <person name="Grimwood J."/>
            <person name="Schmutz J."/>
        </authorList>
    </citation>
    <scope>NUCLEOTIDE SEQUENCE [LARGE SCALE GENOMIC DNA]</scope>
    <source>
        <strain evidence="1">1408120.09</strain>
    </source>
</reference>
<dbReference type="Proteomes" id="UP000323597">
    <property type="component" value="Chromosome D13"/>
</dbReference>
<evidence type="ECO:0000313" key="2">
    <source>
        <dbReference type="Proteomes" id="UP000323597"/>
    </source>
</evidence>
<evidence type="ECO:0000313" key="1">
    <source>
        <dbReference type="EMBL" id="TYI48142.1"/>
    </source>
</evidence>
<name>A0A5D2S6G9_GOSMU</name>
<organism evidence="1 2">
    <name type="scientific">Gossypium mustelinum</name>
    <name type="common">Cotton</name>
    <name type="synonym">Gossypium caicoense</name>
    <dbReference type="NCBI Taxonomy" id="34275"/>
    <lineage>
        <taxon>Eukaryota</taxon>
        <taxon>Viridiplantae</taxon>
        <taxon>Streptophyta</taxon>
        <taxon>Embryophyta</taxon>
        <taxon>Tracheophyta</taxon>
        <taxon>Spermatophyta</taxon>
        <taxon>Magnoliopsida</taxon>
        <taxon>eudicotyledons</taxon>
        <taxon>Gunneridae</taxon>
        <taxon>Pentapetalae</taxon>
        <taxon>rosids</taxon>
        <taxon>malvids</taxon>
        <taxon>Malvales</taxon>
        <taxon>Malvaceae</taxon>
        <taxon>Malvoideae</taxon>
        <taxon>Gossypium</taxon>
    </lineage>
</organism>
<gene>
    <name evidence="1" type="ORF">E1A91_D13G225700v1</name>
</gene>
<dbReference type="AlphaFoldDB" id="A0A5D2S6G9"/>
<sequence length="62" mass="7243">MGKKENILKLINSKKRLILKCDKKARANSQIIEVSRTILNAQRMQRGWKGNCPFSSKRRRSN</sequence>